<feature type="domain" description="C-type lectin" evidence="5">
    <location>
        <begin position="76"/>
        <end position="178"/>
    </location>
</feature>
<dbReference type="AlphaFoldDB" id="A0A6P7WP91"/>
<reference evidence="7" key="1">
    <citation type="submission" date="2025-08" db="UniProtKB">
        <authorList>
            <consortium name="RefSeq"/>
        </authorList>
    </citation>
    <scope>IDENTIFICATION</scope>
</reference>
<dbReference type="InterPro" id="IPR033992">
    <property type="entry name" value="NKR-like_CTLD"/>
</dbReference>
<evidence type="ECO:0000256" key="3">
    <source>
        <dbReference type="SAM" id="MobiDB-lite"/>
    </source>
</evidence>
<proteinExistence type="predicted"/>
<dbReference type="SMART" id="SM00034">
    <property type="entry name" value="CLECT"/>
    <property type="match status" value="1"/>
</dbReference>
<keyword evidence="2" id="KW-0430">Lectin</keyword>
<keyword evidence="6" id="KW-1185">Reference proteome</keyword>
<dbReference type="Proteomes" id="UP000515156">
    <property type="component" value="Chromosome 14"/>
</dbReference>
<evidence type="ECO:0000256" key="4">
    <source>
        <dbReference type="SAM" id="Phobius"/>
    </source>
</evidence>
<evidence type="ECO:0000259" key="5">
    <source>
        <dbReference type="PROSITE" id="PS50041"/>
    </source>
</evidence>
<dbReference type="InterPro" id="IPR016187">
    <property type="entry name" value="CTDL_fold"/>
</dbReference>
<evidence type="ECO:0000256" key="1">
    <source>
        <dbReference type="ARBA" id="ARBA00004167"/>
    </source>
</evidence>
<dbReference type="PANTHER" id="PTHR47648">
    <property type="entry name" value="KILLER CELL LECTIN-LIKE RECEPTOR SUBFAMILY G MEMBER 1"/>
    <property type="match status" value="1"/>
</dbReference>
<name>A0A6P7WP91_9AMPH</name>
<gene>
    <name evidence="7" type="primary">LOC115457568</name>
</gene>
<keyword evidence="4" id="KW-0812">Transmembrane</keyword>
<dbReference type="GeneID" id="115457568"/>
<dbReference type="CDD" id="cd03593">
    <property type="entry name" value="CLECT_NK_receptors_like"/>
    <property type="match status" value="1"/>
</dbReference>
<dbReference type="FunCoup" id="A0A6P7WP91">
    <property type="interactions" value="135"/>
</dbReference>
<comment type="subcellular location">
    <subcellularLocation>
        <location evidence="1">Membrane</location>
        <topology evidence="1">Single-pass membrane protein</topology>
    </subcellularLocation>
</comment>
<dbReference type="Gene3D" id="3.10.100.10">
    <property type="entry name" value="Mannose-Binding Protein A, subunit A"/>
    <property type="match status" value="1"/>
</dbReference>
<sequence>MSGEIVYSDLKFSPPSEGHRSPQQESSASSSRSGVPAFIVIILGVFTGLLLVALVILMIFYLYPTCKCCPDQWFGYKGSCYLVSTEKREWNGSSEHCRSLGASLLIIKGSSEKDFFKKIISKYHWIGLRKQSNGWMWEDGSENTEWVSSNSHIQNCAVFEQGAFYASSCEISYPFICKKSVQ</sequence>
<dbReference type="InterPro" id="IPR016186">
    <property type="entry name" value="C-type_lectin-like/link_sf"/>
</dbReference>
<keyword evidence="4" id="KW-0472">Membrane</keyword>
<accession>A0A6P7WP91</accession>
<dbReference type="InParanoid" id="A0A6P7WP91"/>
<evidence type="ECO:0000313" key="6">
    <source>
        <dbReference type="Proteomes" id="UP000515156"/>
    </source>
</evidence>
<dbReference type="PROSITE" id="PS50041">
    <property type="entry name" value="C_TYPE_LECTIN_2"/>
    <property type="match status" value="1"/>
</dbReference>
<dbReference type="KEGG" id="muo:115457568"/>
<dbReference type="OrthoDB" id="6133475at2759"/>
<dbReference type="InterPro" id="IPR001304">
    <property type="entry name" value="C-type_lectin-like"/>
</dbReference>
<dbReference type="PANTHER" id="PTHR47648:SF1">
    <property type="entry name" value="KILLER CELL LECTIN-LIKE RECEPTOR SUBFAMILY G MEMBER 1"/>
    <property type="match status" value="1"/>
</dbReference>
<protein>
    <submittedName>
        <fullName evidence="7">Killer cell lectin-like receptor subfamily G member 1</fullName>
    </submittedName>
</protein>
<feature type="transmembrane region" description="Helical" evidence="4">
    <location>
        <begin position="37"/>
        <end position="63"/>
    </location>
</feature>
<organism evidence="6 7">
    <name type="scientific">Microcaecilia unicolor</name>
    <dbReference type="NCBI Taxonomy" id="1415580"/>
    <lineage>
        <taxon>Eukaryota</taxon>
        <taxon>Metazoa</taxon>
        <taxon>Chordata</taxon>
        <taxon>Craniata</taxon>
        <taxon>Vertebrata</taxon>
        <taxon>Euteleostomi</taxon>
        <taxon>Amphibia</taxon>
        <taxon>Gymnophiona</taxon>
        <taxon>Siphonopidae</taxon>
        <taxon>Microcaecilia</taxon>
    </lineage>
</organism>
<keyword evidence="4" id="KW-1133">Transmembrane helix</keyword>
<feature type="region of interest" description="Disordered" evidence="3">
    <location>
        <begin position="1"/>
        <end position="30"/>
    </location>
</feature>
<dbReference type="GO" id="GO:0016020">
    <property type="term" value="C:membrane"/>
    <property type="evidence" value="ECO:0007669"/>
    <property type="project" value="UniProtKB-SubCell"/>
</dbReference>
<dbReference type="RefSeq" id="XP_030042886.1">
    <property type="nucleotide sequence ID" value="XM_030187026.1"/>
</dbReference>
<dbReference type="SUPFAM" id="SSF56436">
    <property type="entry name" value="C-type lectin-like"/>
    <property type="match status" value="1"/>
</dbReference>
<dbReference type="Pfam" id="PF00059">
    <property type="entry name" value="Lectin_C"/>
    <property type="match status" value="1"/>
</dbReference>
<evidence type="ECO:0000313" key="7">
    <source>
        <dbReference type="RefSeq" id="XP_030042886.1"/>
    </source>
</evidence>
<dbReference type="GO" id="GO:0030246">
    <property type="term" value="F:carbohydrate binding"/>
    <property type="evidence" value="ECO:0007669"/>
    <property type="project" value="UniProtKB-KW"/>
</dbReference>
<evidence type="ECO:0000256" key="2">
    <source>
        <dbReference type="ARBA" id="ARBA00022734"/>
    </source>
</evidence>
<dbReference type="InterPro" id="IPR042190">
    <property type="entry name" value="KLRG1"/>
</dbReference>